<dbReference type="InterPro" id="IPR025665">
    <property type="entry name" value="Beta-barrel_OMP_2"/>
</dbReference>
<keyword evidence="3" id="KW-1185">Reference proteome</keyword>
<dbReference type="Proteomes" id="UP000286598">
    <property type="component" value="Unassembled WGS sequence"/>
</dbReference>
<feature type="domain" description="Outer membrane protein beta-barrel" evidence="1">
    <location>
        <begin position="27"/>
        <end position="226"/>
    </location>
</feature>
<sequence>MKKTIIAAALALLFGAHSASAFGIFDNLNYQARLGYNIGGTMPMGMPASIRGLDSYKPRPSFTLALDAYKPLTKKWGMMAGFHFQTKAMETDARVKSYSMEMRQGGESLSGLFTGNVVTKTSQLVVTLPLQATFNVSDAVRLKFGPYFSYALNNDFSGYAYDGYLREGDPTGQKVELGHNEGERGDYDFSSDMRHWHFGFDFGADWYFSHRFGAYADVQWGMSGVFRKEFKTIEQTMYPVYATLGVMYKLK</sequence>
<dbReference type="OrthoDB" id="1014137at2"/>
<accession>A0A3C0CFS5</accession>
<reference evidence="2 3" key="1">
    <citation type="submission" date="2018-08" db="EMBL/GenBank/DDBJ databases">
        <title>A genome reference for cultivated species of the human gut microbiota.</title>
        <authorList>
            <person name="Zou Y."/>
            <person name="Xue W."/>
            <person name="Luo G."/>
        </authorList>
    </citation>
    <scope>NUCLEOTIDE SEQUENCE [LARGE SCALE GENOMIC DNA]</scope>
    <source>
        <strain evidence="2 3">AF42-9</strain>
    </source>
</reference>
<evidence type="ECO:0000259" key="1">
    <source>
        <dbReference type="Pfam" id="PF13568"/>
    </source>
</evidence>
<evidence type="ECO:0000313" key="2">
    <source>
        <dbReference type="EMBL" id="RHK47692.1"/>
    </source>
</evidence>
<dbReference type="EMBL" id="QRNO01000084">
    <property type="protein sequence ID" value="RHK47692.1"/>
    <property type="molecule type" value="Genomic_DNA"/>
</dbReference>
<dbReference type="Pfam" id="PF13568">
    <property type="entry name" value="OMP_b-brl_2"/>
    <property type="match status" value="1"/>
</dbReference>
<dbReference type="RefSeq" id="WP_022429797.1">
    <property type="nucleotide sequence ID" value="NZ_CAJLAM010000013.1"/>
</dbReference>
<comment type="caution">
    <text evidence="2">The sequence shown here is derived from an EMBL/GenBank/DDBJ whole genome shotgun (WGS) entry which is preliminary data.</text>
</comment>
<gene>
    <name evidence="2" type="ORF">DW060_11875</name>
</gene>
<dbReference type="Gene3D" id="2.40.160.20">
    <property type="match status" value="1"/>
</dbReference>
<name>A0A3C0CFS5_9BACT</name>
<dbReference type="AlphaFoldDB" id="A0A3C0CFS5"/>
<evidence type="ECO:0000313" key="3">
    <source>
        <dbReference type="Proteomes" id="UP000286598"/>
    </source>
</evidence>
<protein>
    <submittedName>
        <fullName evidence="2">PorT family protein</fullName>
    </submittedName>
</protein>
<proteinExistence type="predicted"/>
<organism evidence="2 3">
    <name type="scientific">Leyella stercorea</name>
    <dbReference type="NCBI Taxonomy" id="363265"/>
    <lineage>
        <taxon>Bacteria</taxon>
        <taxon>Pseudomonadati</taxon>
        <taxon>Bacteroidota</taxon>
        <taxon>Bacteroidia</taxon>
        <taxon>Bacteroidales</taxon>
        <taxon>Prevotellaceae</taxon>
        <taxon>Leyella</taxon>
    </lineage>
</organism>